<dbReference type="SUPFAM" id="SSF55174">
    <property type="entry name" value="Alpha-L RNA-binding motif"/>
    <property type="match status" value="1"/>
</dbReference>
<keyword evidence="3 5" id="KW-0413">Isomerase</keyword>
<dbReference type="Proteomes" id="UP000593994">
    <property type="component" value="Chromosome"/>
</dbReference>
<dbReference type="InterPro" id="IPR050343">
    <property type="entry name" value="RsuA_PseudoU_synthase"/>
</dbReference>
<dbReference type="PROSITE" id="PS50889">
    <property type="entry name" value="S4"/>
    <property type="match status" value="1"/>
</dbReference>
<dbReference type="AlphaFoldDB" id="A0A7S7RMF4"/>
<evidence type="ECO:0000259" key="7">
    <source>
        <dbReference type="Pfam" id="PF01479"/>
    </source>
</evidence>
<dbReference type="InterPro" id="IPR006145">
    <property type="entry name" value="PsdUridine_synth_RsuA/RluA"/>
</dbReference>
<feature type="domain" description="Pseudouridine synthase RsuA/RluA-like" evidence="6">
    <location>
        <begin position="64"/>
        <end position="195"/>
    </location>
</feature>
<dbReference type="PANTHER" id="PTHR47683">
    <property type="entry name" value="PSEUDOURIDINE SYNTHASE FAMILY PROTEIN-RELATED"/>
    <property type="match status" value="1"/>
</dbReference>
<organism evidence="8 9">
    <name type="scientific">Candidatus Sulfurimonas baltica</name>
    <dbReference type="NCBI Taxonomy" id="2740404"/>
    <lineage>
        <taxon>Bacteria</taxon>
        <taxon>Pseudomonadati</taxon>
        <taxon>Campylobacterota</taxon>
        <taxon>Epsilonproteobacteria</taxon>
        <taxon>Campylobacterales</taxon>
        <taxon>Sulfurimonadaceae</taxon>
        <taxon>Sulfurimonas</taxon>
    </lineage>
</organism>
<dbReference type="PANTHER" id="PTHR47683:SF4">
    <property type="entry name" value="PSEUDOURIDINE SYNTHASE"/>
    <property type="match status" value="1"/>
</dbReference>
<dbReference type="Pfam" id="PF00849">
    <property type="entry name" value="PseudoU_synth_2"/>
    <property type="match status" value="1"/>
</dbReference>
<dbReference type="SUPFAM" id="SSF55120">
    <property type="entry name" value="Pseudouridine synthase"/>
    <property type="match status" value="1"/>
</dbReference>
<dbReference type="Gene3D" id="3.30.70.1560">
    <property type="entry name" value="Alpha-L RNA-binding motif"/>
    <property type="match status" value="1"/>
</dbReference>
<dbReference type="RefSeq" id="WP_194368731.1">
    <property type="nucleotide sequence ID" value="NZ_CP054492.1"/>
</dbReference>
<keyword evidence="2 4" id="KW-0694">RNA-binding</keyword>
<dbReference type="NCBIfam" id="TIGR00093">
    <property type="entry name" value="pseudouridine synthase"/>
    <property type="match status" value="1"/>
</dbReference>
<gene>
    <name evidence="8" type="ORF">HUE88_10255</name>
</gene>
<dbReference type="InterPro" id="IPR020094">
    <property type="entry name" value="TruA/RsuA/RluB/E/F_N"/>
</dbReference>
<dbReference type="GO" id="GO:0000455">
    <property type="term" value="P:enzyme-directed rRNA pseudouridine synthesis"/>
    <property type="evidence" value="ECO:0007669"/>
    <property type="project" value="UniProtKB-ARBA"/>
</dbReference>
<evidence type="ECO:0000256" key="4">
    <source>
        <dbReference type="PROSITE-ProRule" id="PRU00182"/>
    </source>
</evidence>
<evidence type="ECO:0000256" key="1">
    <source>
        <dbReference type="ARBA" id="ARBA00008348"/>
    </source>
</evidence>
<evidence type="ECO:0000313" key="8">
    <source>
        <dbReference type="EMBL" id="QOY51494.1"/>
    </source>
</evidence>
<dbReference type="GO" id="GO:0003723">
    <property type="term" value="F:RNA binding"/>
    <property type="evidence" value="ECO:0007669"/>
    <property type="project" value="UniProtKB-KW"/>
</dbReference>
<feature type="domain" description="RNA-binding S4" evidence="7">
    <location>
        <begin position="7"/>
        <end position="51"/>
    </location>
</feature>
<dbReference type="EC" id="5.4.99.-" evidence="5"/>
<dbReference type="InterPro" id="IPR018496">
    <property type="entry name" value="PsdUridine_synth_RsuA/RluB_CS"/>
</dbReference>
<dbReference type="InterPro" id="IPR036986">
    <property type="entry name" value="S4_RNA-bd_sf"/>
</dbReference>
<protein>
    <recommendedName>
        <fullName evidence="5">Pseudouridine synthase</fullName>
        <ecNumber evidence="5">5.4.99.-</ecNumber>
    </recommendedName>
</protein>
<evidence type="ECO:0000259" key="6">
    <source>
        <dbReference type="Pfam" id="PF00849"/>
    </source>
</evidence>
<dbReference type="InterPro" id="IPR020103">
    <property type="entry name" value="PsdUridine_synth_cat_dom_sf"/>
</dbReference>
<sequence length="229" mass="25675">MQNSYKRVDAHLSSLGYCSRSEAKKFLKIFRVCVNGVRVFDTNKKVYHNDVTINEKVLDPESLIILMNKPSGAICSHDDKGSLIYSILPDRWQRRNPKISTIGRLDGDTTGAILLTDDGVLNHRLTSPKSDVSKLYKVTLFNPIRGDEEEIFASGTLLLSGEKKPLLPAKMKIISETVVHLEISEGRYHQVKRMFGAVGNKVVALHRVGFGKYNVEGIELGEYKILDSQ</sequence>
<keyword evidence="9" id="KW-1185">Reference proteome</keyword>
<reference evidence="8 9" key="1">
    <citation type="submission" date="2020-05" db="EMBL/GenBank/DDBJ databases">
        <title>Sulfurimonas marisnigri, sp. nov., and Sulfurimonas baltica, sp. nov., manganese oxide reducing chemolithoautotrophs of the class Epsilonproteobacteria isolated from the pelagic redoxclines of the Black and Baltic Seas and emended description of the genus Sulfurimonas.</title>
        <authorList>
            <person name="Henkel J.V."/>
            <person name="Laudan C."/>
            <person name="Werner J."/>
            <person name="Neu T."/>
            <person name="Plewe S."/>
            <person name="Sproer C."/>
            <person name="Bunk B."/>
            <person name="Schulz-Vogt H.N."/>
        </authorList>
    </citation>
    <scope>NUCLEOTIDE SEQUENCE [LARGE SCALE GENOMIC DNA]</scope>
    <source>
        <strain evidence="8 9">GD2</strain>
    </source>
</reference>
<proteinExistence type="inferred from homology"/>
<name>A0A7S7RMF4_9BACT</name>
<dbReference type="EMBL" id="CP054492">
    <property type="protein sequence ID" value="QOY51494.1"/>
    <property type="molecule type" value="Genomic_DNA"/>
</dbReference>
<evidence type="ECO:0000313" key="9">
    <source>
        <dbReference type="Proteomes" id="UP000593994"/>
    </source>
</evidence>
<dbReference type="Gene3D" id="3.10.290.10">
    <property type="entry name" value="RNA-binding S4 domain"/>
    <property type="match status" value="1"/>
</dbReference>
<dbReference type="GO" id="GO:0120159">
    <property type="term" value="F:rRNA pseudouridine synthase activity"/>
    <property type="evidence" value="ECO:0007669"/>
    <property type="project" value="UniProtKB-ARBA"/>
</dbReference>
<dbReference type="InterPro" id="IPR042092">
    <property type="entry name" value="PsdUridine_s_RsuA/RluB/E/F_cat"/>
</dbReference>
<accession>A0A7S7RMF4</accession>
<comment type="similarity">
    <text evidence="1 5">Belongs to the pseudouridine synthase RsuA family.</text>
</comment>
<dbReference type="KEGG" id="sbal:HUE88_10255"/>
<evidence type="ECO:0000256" key="3">
    <source>
        <dbReference type="ARBA" id="ARBA00023235"/>
    </source>
</evidence>
<dbReference type="PROSITE" id="PS01149">
    <property type="entry name" value="PSI_RSU"/>
    <property type="match status" value="1"/>
</dbReference>
<evidence type="ECO:0000256" key="5">
    <source>
        <dbReference type="RuleBase" id="RU003887"/>
    </source>
</evidence>
<dbReference type="Pfam" id="PF01479">
    <property type="entry name" value="S4"/>
    <property type="match status" value="1"/>
</dbReference>
<dbReference type="CDD" id="cd00165">
    <property type="entry name" value="S4"/>
    <property type="match status" value="1"/>
</dbReference>
<dbReference type="InterPro" id="IPR000748">
    <property type="entry name" value="PsdUridine_synth_RsuA/RluB/E/F"/>
</dbReference>
<evidence type="ECO:0000256" key="2">
    <source>
        <dbReference type="ARBA" id="ARBA00022884"/>
    </source>
</evidence>
<dbReference type="InterPro" id="IPR002942">
    <property type="entry name" value="S4_RNA-bd"/>
</dbReference>
<dbReference type="Gene3D" id="3.30.70.580">
    <property type="entry name" value="Pseudouridine synthase I, catalytic domain, N-terminal subdomain"/>
    <property type="match status" value="1"/>
</dbReference>